<keyword evidence="6 10" id="KW-0297">G-protein coupled receptor</keyword>
<dbReference type="SUPFAM" id="SSF81321">
    <property type="entry name" value="Family A G protein-coupled receptor-like"/>
    <property type="match status" value="4"/>
</dbReference>
<keyword evidence="9 10" id="KW-0807">Transducer</keyword>
<evidence type="ECO:0000313" key="13">
    <source>
        <dbReference type="EMBL" id="CAH3105642.1"/>
    </source>
</evidence>
<feature type="transmembrane region" description="Helical" evidence="11">
    <location>
        <begin position="201"/>
        <end position="224"/>
    </location>
</feature>
<proteinExistence type="inferred from homology"/>
<feature type="transmembrane region" description="Helical" evidence="11">
    <location>
        <begin position="435"/>
        <end position="458"/>
    </location>
</feature>
<dbReference type="Proteomes" id="UP001159405">
    <property type="component" value="Unassembled WGS sequence"/>
</dbReference>
<evidence type="ECO:0000256" key="8">
    <source>
        <dbReference type="ARBA" id="ARBA00023170"/>
    </source>
</evidence>
<feature type="non-terminal residue" evidence="13">
    <location>
        <position position="947"/>
    </location>
</feature>
<feature type="domain" description="G-protein coupled receptors family 1 profile" evidence="12">
    <location>
        <begin position="102"/>
        <end position="346"/>
    </location>
</feature>
<feature type="domain" description="G-protein coupled receptors family 1 profile" evidence="12">
    <location>
        <begin position="682"/>
        <end position="926"/>
    </location>
</feature>
<keyword evidence="3" id="KW-1003">Cell membrane</keyword>
<organism evidence="13 14">
    <name type="scientific">Porites lobata</name>
    <dbReference type="NCBI Taxonomy" id="104759"/>
    <lineage>
        <taxon>Eukaryota</taxon>
        <taxon>Metazoa</taxon>
        <taxon>Cnidaria</taxon>
        <taxon>Anthozoa</taxon>
        <taxon>Hexacorallia</taxon>
        <taxon>Scleractinia</taxon>
        <taxon>Fungiina</taxon>
        <taxon>Poritidae</taxon>
        <taxon>Porites</taxon>
    </lineage>
</organism>
<feature type="transmembrane region" description="Helical" evidence="11">
    <location>
        <begin position="906"/>
        <end position="929"/>
    </location>
</feature>
<dbReference type="PRINTS" id="PR00237">
    <property type="entry name" value="GPCRRHODOPSN"/>
</dbReference>
<evidence type="ECO:0000313" key="14">
    <source>
        <dbReference type="Proteomes" id="UP001159405"/>
    </source>
</evidence>
<keyword evidence="5 11" id="KW-1133">Transmembrane helix</keyword>
<feature type="transmembrane region" description="Helical" evidence="11">
    <location>
        <begin position="123"/>
        <end position="147"/>
    </location>
</feature>
<evidence type="ECO:0000256" key="5">
    <source>
        <dbReference type="ARBA" id="ARBA00022989"/>
    </source>
</evidence>
<name>A0ABN8NDW9_9CNID</name>
<dbReference type="PROSITE" id="PS00237">
    <property type="entry name" value="G_PROTEIN_RECEP_F1_1"/>
    <property type="match status" value="3"/>
</dbReference>
<evidence type="ECO:0000256" key="4">
    <source>
        <dbReference type="ARBA" id="ARBA00022692"/>
    </source>
</evidence>
<feature type="transmembrane region" description="Helical" evidence="11">
    <location>
        <begin position="244"/>
        <end position="267"/>
    </location>
</feature>
<keyword evidence="4 10" id="KW-0812">Transmembrane</keyword>
<keyword evidence="7 11" id="KW-0472">Membrane</keyword>
<evidence type="ECO:0000256" key="3">
    <source>
        <dbReference type="ARBA" id="ARBA00022475"/>
    </source>
</evidence>
<keyword evidence="14" id="KW-1185">Reference proteome</keyword>
<feature type="transmembrane region" description="Helical" evidence="11">
    <location>
        <begin position="522"/>
        <end position="544"/>
    </location>
</feature>
<comment type="similarity">
    <text evidence="2 10">Belongs to the G-protein coupled receptor 1 family.</text>
</comment>
<dbReference type="InterPro" id="IPR000276">
    <property type="entry name" value="GPCR_Rhodpsn"/>
</dbReference>
<sequence>MLHRLFQYWRLFSELPRLVTLLCTLLIFLTSCVNPFIYGFMNRSFKVEFKKFLFPRPKPSVQPTPSPEEEELAWKQLQSRHVAIVVFESFLFIFVMVLSLFGNLLVCYAVYRTPRLRCPSNYYIISLAMTDILQALCTMPLSVVFLSTGQWPFGKVLCYSSAITKFVLTKASIYTMALMALNRYYKIVKPSKYQALFKKKFIVVTAVLAYAIPIFVALVSAFALNQATKPSPGFALCTTQIRPRFLVIITILLFSPYIIIGFCYWKIHKTIKTHNASMSWKTSNVQDVKISKTLGVTVIAFVCLWLPVHVTSTVSILAAFSELPRLVTLLCTLLIFLTSCVNPPEEEELAWKQLQSRHVAIVVFESFLFIFVMVLSLFGNLLVCYAVYRNPRLRCPSNYYIISLAMTDILQALCTMPLSVVFLSTGQWPFGKVLCYSSAITKFVLTKASIYTMALMALNRYYKIVKPSKYQALFKKKFIVVTAVLAYAIPIFVALVFAFALNQATKPNPGYALCTTQIRPRFLVIITILLFSPYIIIGFCYWKIHKTIKMHNANMSWKTSNVQDVKISKTLGVTVIAFVCLWLPVHVTSTVSILAAFSELPRLVTLLCTLLIFSTSCVNPFIYGFMNRSFKAEFKKFLFPRPKPSSPEEEELAWQQLQSRHVAIVVFESFLFIFVMVLSLFGNLLVCYAVYRNPRLRCPSNYYIISLAMTDILQALCTMLVSVVFLSTGHWPFGKELCYSSAITKFVLTKASIYTMALMALNRYYKIVKPSKYQGLFKKKFIVVTAVLAYAIPIFVALVFAFALNQATKPNPGYALCTTQIRPQFLVIITILMFSPYIIIGFCYWKIHKTIKMHNANMSWKTSNVQDVKISKTLGVTVIAFVCLWLPVHVTFTVSILAGFSGLPRLVTLLCTLLLFLTSCVNPFIYGFMNRSFKAEFKKFLFPRPKP</sequence>
<feature type="domain" description="G-protein coupled receptors family 1 profile" evidence="12">
    <location>
        <begin position="379"/>
        <end position="623"/>
    </location>
</feature>
<feature type="transmembrane region" description="Helical" evidence="11">
    <location>
        <begin position="703"/>
        <end position="727"/>
    </location>
</feature>
<evidence type="ECO:0000256" key="6">
    <source>
        <dbReference type="ARBA" id="ARBA00023040"/>
    </source>
</evidence>
<evidence type="ECO:0000256" key="11">
    <source>
        <dbReference type="SAM" id="Phobius"/>
    </source>
</evidence>
<dbReference type="Pfam" id="PF00001">
    <property type="entry name" value="7tm_1"/>
    <property type="match status" value="3"/>
</dbReference>
<dbReference type="EMBL" id="CALNXK010000018">
    <property type="protein sequence ID" value="CAH3105642.1"/>
    <property type="molecule type" value="Genomic_DNA"/>
</dbReference>
<feature type="transmembrane region" description="Helical" evidence="11">
    <location>
        <begin position="571"/>
        <end position="597"/>
    </location>
</feature>
<feature type="transmembrane region" description="Helical" evidence="11">
    <location>
        <begin position="670"/>
        <end position="691"/>
    </location>
</feature>
<accession>A0ABN8NDW9</accession>
<evidence type="ECO:0000256" key="2">
    <source>
        <dbReference type="ARBA" id="ARBA00010663"/>
    </source>
</evidence>
<keyword evidence="8 10" id="KW-0675">Receptor</keyword>
<dbReference type="CDD" id="cd00637">
    <property type="entry name" value="7tm_classA_rhodopsin-like"/>
    <property type="match status" value="3"/>
</dbReference>
<dbReference type="PROSITE" id="PS50262">
    <property type="entry name" value="G_PROTEIN_RECEP_F1_2"/>
    <property type="match status" value="3"/>
</dbReference>
<feature type="transmembrane region" description="Helical" evidence="11">
    <location>
        <begin position="82"/>
        <end position="111"/>
    </location>
</feature>
<feature type="transmembrane region" description="Helical" evidence="11">
    <location>
        <begin position="478"/>
        <end position="501"/>
    </location>
</feature>
<dbReference type="PROSITE" id="PS51257">
    <property type="entry name" value="PROKAR_LIPOPROTEIN"/>
    <property type="match status" value="1"/>
</dbReference>
<evidence type="ECO:0000256" key="1">
    <source>
        <dbReference type="ARBA" id="ARBA00004651"/>
    </source>
</evidence>
<evidence type="ECO:0000256" key="7">
    <source>
        <dbReference type="ARBA" id="ARBA00023136"/>
    </source>
</evidence>
<feature type="transmembrane region" description="Helical" evidence="11">
    <location>
        <begin position="824"/>
        <end position="845"/>
    </location>
</feature>
<protein>
    <recommendedName>
        <fullName evidence="12">G-protein coupled receptors family 1 profile domain-containing protein</fullName>
    </recommendedName>
</protein>
<dbReference type="PRINTS" id="PR01012">
    <property type="entry name" value="NRPEPTIDEYR"/>
</dbReference>
<dbReference type="PANTHER" id="PTHR24228">
    <property type="entry name" value="B2 BRADYKININ RECEPTOR/ANGIOTENSIN II RECEPTOR"/>
    <property type="match status" value="1"/>
</dbReference>
<dbReference type="SMART" id="SM01381">
    <property type="entry name" value="7TM_GPCR_Srsx"/>
    <property type="match status" value="1"/>
</dbReference>
<evidence type="ECO:0000256" key="9">
    <source>
        <dbReference type="ARBA" id="ARBA00023224"/>
    </source>
</evidence>
<dbReference type="InterPro" id="IPR017452">
    <property type="entry name" value="GPCR_Rhodpsn_7TM"/>
</dbReference>
<feature type="transmembrane region" description="Helical" evidence="11">
    <location>
        <begin position="359"/>
        <end position="388"/>
    </location>
</feature>
<reference evidence="13 14" key="1">
    <citation type="submission" date="2022-05" db="EMBL/GenBank/DDBJ databases">
        <authorList>
            <consortium name="Genoscope - CEA"/>
            <person name="William W."/>
        </authorList>
    </citation>
    <scope>NUCLEOTIDE SEQUENCE [LARGE SCALE GENOMIC DNA]</scope>
</reference>
<feature type="transmembrane region" description="Helical" evidence="11">
    <location>
        <begin position="604"/>
        <end position="626"/>
    </location>
</feature>
<comment type="subcellular location">
    <subcellularLocation>
        <location evidence="1">Cell membrane</location>
        <topology evidence="1">Multi-pass membrane protein</topology>
    </subcellularLocation>
</comment>
<feature type="transmembrane region" description="Helical" evidence="11">
    <location>
        <begin position="781"/>
        <end position="804"/>
    </location>
</feature>
<dbReference type="PANTHER" id="PTHR24228:SF59">
    <property type="entry name" value="NEUROPEPTIDE RECEPTOR 15"/>
    <property type="match status" value="1"/>
</dbReference>
<evidence type="ECO:0000259" key="12">
    <source>
        <dbReference type="PROSITE" id="PS50262"/>
    </source>
</evidence>
<comment type="caution">
    <text evidence="13">The sequence shown here is derived from an EMBL/GenBank/DDBJ whole genome shotgun (WGS) entry which is preliminary data.</text>
</comment>
<feature type="transmembrane region" description="Helical" evidence="11">
    <location>
        <begin position="400"/>
        <end position="423"/>
    </location>
</feature>
<feature type="transmembrane region" description="Helical" evidence="11">
    <location>
        <begin position="159"/>
        <end position="181"/>
    </location>
</feature>
<dbReference type="Gene3D" id="1.20.1070.10">
    <property type="entry name" value="Rhodopsin 7-helix transmembrane proteins"/>
    <property type="match status" value="4"/>
</dbReference>
<dbReference type="InterPro" id="IPR000611">
    <property type="entry name" value="NPY_rcpt"/>
</dbReference>
<feature type="transmembrane region" description="Helical" evidence="11">
    <location>
        <begin position="21"/>
        <end position="41"/>
    </location>
</feature>
<gene>
    <name evidence="13" type="ORF">PLOB_00013788</name>
</gene>
<feature type="transmembrane region" description="Helical" evidence="11">
    <location>
        <begin position="874"/>
        <end position="900"/>
    </location>
</feature>
<evidence type="ECO:0000256" key="10">
    <source>
        <dbReference type="RuleBase" id="RU000688"/>
    </source>
</evidence>